<dbReference type="EMBL" id="MFPS01000007">
    <property type="protein sequence ID" value="OGH59411.1"/>
    <property type="molecule type" value="Genomic_DNA"/>
</dbReference>
<evidence type="ECO:0000259" key="1">
    <source>
        <dbReference type="Pfam" id="PF00535"/>
    </source>
</evidence>
<protein>
    <recommendedName>
        <fullName evidence="1">Glycosyltransferase 2-like domain-containing protein</fullName>
    </recommendedName>
</protein>
<dbReference type="InterPro" id="IPR001173">
    <property type="entry name" value="Glyco_trans_2-like"/>
</dbReference>
<dbReference type="InterPro" id="IPR029044">
    <property type="entry name" value="Nucleotide-diphossugar_trans"/>
</dbReference>
<organism evidence="2 3">
    <name type="scientific">Candidatus Magasanikbacteria bacterium RIFCSPHIGHO2_01_FULL_33_34</name>
    <dbReference type="NCBI Taxonomy" id="1798671"/>
    <lineage>
        <taxon>Bacteria</taxon>
        <taxon>Candidatus Magasanikiibacteriota</taxon>
    </lineage>
</organism>
<dbReference type="Pfam" id="PF00535">
    <property type="entry name" value="Glycos_transf_2"/>
    <property type="match status" value="1"/>
</dbReference>
<dbReference type="Proteomes" id="UP000177067">
    <property type="component" value="Unassembled WGS sequence"/>
</dbReference>
<evidence type="ECO:0000313" key="3">
    <source>
        <dbReference type="Proteomes" id="UP000177067"/>
    </source>
</evidence>
<dbReference type="Gene3D" id="3.90.550.10">
    <property type="entry name" value="Spore Coat Polysaccharide Biosynthesis Protein SpsA, Chain A"/>
    <property type="match status" value="1"/>
</dbReference>
<comment type="caution">
    <text evidence="2">The sequence shown here is derived from an EMBL/GenBank/DDBJ whole genome shotgun (WGS) entry which is preliminary data.</text>
</comment>
<feature type="domain" description="Glycosyltransferase 2-like" evidence="1">
    <location>
        <begin position="4"/>
        <end position="167"/>
    </location>
</feature>
<dbReference type="PANTHER" id="PTHR10859">
    <property type="entry name" value="GLYCOSYL TRANSFERASE"/>
    <property type="match status" value="1"/>
</dbReference>
<dbReference type="AlphaFoldDB" id="A0A1F6LJ47"/>
<reference evidence="2 3" key="1">
    <citation type="journal article" date="2016" name="Nat. Commun.">
        <title>Thousands of microbial genomes shed light on interconnected biogeochemical processes in an aquifer system.</title>
        <authorList>
            <person name="Anantharaman K."/>
            <person name="Brown C.T."/>
            <person name="Hug L.A."/>
            <person name="Sharon I."/>
            <person name="Castelle C.J."/>
            <person name="Probst A.J."/>
            <person name="Thomas B.C."/>
            <person name="Singh A."/>
            <person name="Wilkins M.J."/>
            <person name="Karaoz U."/>
            <person name="Brodie E.L."/>
            <person name="Williams K.H."/>
            <person name="Hubbard S.S."/>
            <person name="Banfield J.F."/>
        </authorList>
    </citation>
    <scope>NUCLEOTIDE SEQUENCE [LARGE SCALE GENOMIC DNA]</scope>
</reference>
<evidence type="ECO:0000313" key="2">
    <source>
        <dbReference type="EMBL" id="OGH59411.1"/>
    </source>
</evidence>
<dbReference type="PANTHER" id="PTHR10859:SF91">
    <property type="entry name" value="DOLICHYL-PHOSPHATE BETA-GLUCOSYLTRANSFERASE"/>
    <property type="match status" value="1"/>
</dbReference>
<proteinExistence type="predicted"/>
<gene>
    <name evidence="2" type="ORF">A2725_01115</name>
</gene>
<accession>A0A1F6LJ47</accession>
<name>A0A1F6LJ47_9BACT</name>
<dbReference type="SUPFAM" id="SSF53448">
    <property type="entry name" value="Nucleotide-diphospho-sugar transferases"/>
    <property type="match status" value="1"/>
</dbReference>
<dbReference type="GO" id="GO:0006487">
    <property type="term" value="P:protein N-linked glycosylation"/>
    <property type="evidence" value="ECO:0007669"/>
    <property type="project" value="TreeGrafter"/>
</dbReference>
<sequence>MDLSIVVPIYNEEKLLRNSIEQIYNFLKEAKKIDSYEVICIDDGSTDTTRQILETLKIQYPDIIINQKRPNHGKGYSVKEGIQMSTKNYVVFFDADLSTPLYEINNFIDEMNNTQPDIIIGSRNNEKSKTKRSFKRTLISKTFAILKKLICNIYYQDTQCGFKFFKTNTAKDIFEKITINGFTFDVEMLVIAKNKDYSIKEKPIEWVEAKTTSLNIFRQVFKMLNDLFYIRKNIKKGLYN</sequence>